<proteinExistence type="predicted"/>
<dbReference type="EMBL" id="MPZS01000002">
    <property type="protein sequence ID" value="OOY11998.1"/>
    <property type="molecule type" value="Genomic_DNA"/>
</dbReference>
<reference evidence="1 2" key="1">
    <citation type="submission" date="2016-11" db="EMBL/GenBank/DDBJ databases">
        <title>A multilocus sequence analysis scheme for characterization of bacteria in the genus Thioclava.</title>
        <authorList>
            <person name="Liu Y."/>
            <person name="Shao Z."/>
        </authorList>
    </citation>
    <scope>NUCLEOTIDE SEQUENCE [LARGE SCALE GENOMIC DNA]</scope>
    <source>
        <strain evidence="1 2">11.10-0-13</strain>
    </source>
</reference>
<dbReference type="SUPFAM" id="SSF53448">
    <property type="entry name" value="Nucleotide-diphospho-sugar transferases"/>
    <property type="match status" value="1"/>
</dbReference>
<dbReference type="RefSeq" id="WP_078574648.1">
    <property type="nucleotide sequence ID" value="NZ_MPZS01000002.1"/>
</dbReference>
<protein>
    <submittedName>
        <fullName evidence="1">Acylneuraminate cytidylyltransferase</fullName>
    </submittedName>
</protein>
<keyword evidence="2" id="KW-1185">Reference proteome</keyword>
<keyword evidence="1" id="KW-0548">Nucleotidyltransferase</keyword>
<accession>A0ABX3MKE3</accession>
<dbReference type="CDD" id="cd02513">
    <property type="entry name" value="CMP-NeuAc_Synthase"/>
    <property type="match status" value="1"/>
</dbReference>
<dbReference type="InterPro" id="IPR050793">
    <property type="entry name" value="CMP-NeuNAc_synthase"/>
</dbReference>
<dbReference type="GO" id="GO:0016779">
    <property type="term" value="F:nucleotidyltransferase activity"/>
    <property type="evidence" value="ECO:0007669"/>
    <property type="project" value="UniProtKB-KW"/>
</dbReference>
<dbReference type="PANTHER" id="PTHR21485">
    <property type="entry name" value="HAD SUPERFAMILY MEMBERS CMAS AND KDSC"/>
    <property type="match status" value="1"/>
</dbReference>
<dbReference type="Pfam" id="PF02348">
    <property type="entry name" value="CTP_transf_3"/>
    <property type="match status" value="1"/>
</dbReference>
<dbReference type="Proteomes" id="UP000242224">
    <property type="component" value="Unassembled WGS sequence"/>
</dbReference>
<evidence type="ECO:0000313" key="2">
    <source>
        <dbReference type="Proteomes" id="UP000242224"/>
    </source>
</evidence>
<dbReference type="InterPro" id="IPR029044">
    <property type="entry name" value="Nucleotide-diphossugar_trans"/>
</dbReference>
<comment type="caution">
    <text evidence="1">The sequence shown here is derived from an EMBL/GenBank/DDBJ whole genome shotgun (WGS) entry which is preliminary data.</text>
</comment>
<evidence type="ECO:0000313" key="1">
    <source>
        <dbReference type="EMBL" id="OOY11998.1"/>
    </source>
</evidence>
<sequence>MTLTAFIFARGGSKGLPGKNIRPFAGKPLIGWAVEQALAVERIGRVIVSTDSAEIAEAARTHGAEVPFMRPETLAGDLTPEILAWRHALEFLRQTEGTMPETFISVPATSPLRLPEDIDACLDEYARSGADVVLSVAPAHRSPWFNMVKRRPEGGFSLVNDDGRGRRIARRQDAPEVFDITTVAYVARSGYVMQHDDLFSGRVSAAVVPVERTADIDTQLDFEVAELLMKKRLEHG</sequence>
<gene>
    <name evidence="1" type="ORF">BMG00_13075</name>
</gene>
<dbReference type="PANTHER" id="PTHR21485:SF6">
    <property type="entry name" value="N-ACYLNEURAMINATE CYTIDYLYLTRANSFERASE-RELATED"/>
    <property type="match status" value="1"/>
</dbReference>
<dbReference type="Gene3D" id="3.90.550.10">
    <property type="entry name" value="Spore Coat Polysaccharide Biosynthesis Protein SpsA, Chain A"/>
    <property type="match status" value="1"/>
</dbReference>
<name>A0ABX3MKE3_9RHOB</name>
<organism evidence="1 2">
    <name type="scientific">Thioclava marina</name>
    <dbReference type="NCBI Taxonomy" id="1915077"/>
    <lineage>
        <taxon>Bacteria</taxon>
        <taxon>Pseudomonadati</taxon>
        <taxon>Pseudomonadota</taxon>
        <taxon>Alphaproteobacteria</taxon>
        <taxon>Rhodobacterales</taxon>
        <taxon>Paracoccaceae</taxon>
        <taxon>Thioclava</taxon>
    </lineage>
</organism>
<keyword evidence="1" id="KW-0808">Transferase</keyword>
<dbReference type="InterPro" id="IPR003329">
    <property type="entry name" value="Cytidylyl_trans"/>
</dbReference>